<sequence length="78" mass="8785">MADRMQPWGFPTLPACEFFAQAPPLGREIWKIEGPERWPRAARSGENPLAQHAMFGINPPIPHAIIPALLRFEHSSDL</sequence>
<evidence type="ECO:0000313" key="1">
    <source>
        <dbReference type="EMBL" id="MTH36223.1"/>
    </source>
</evidence>
<comment type="caution">
    <text evidence="1">The sequence shown here is derived from an EMBL/GenBank/DDBJ whole genome shotgun (WGS) entry which is preliminary data.</text>
</comment>
<reference evidence="1 2" key="1">
    <citation type="submission" date="2019-11" db="EMBL/GenBank/DDBJ databases">
        <authorList>
            <person name="Dong K."/>
        </authorList>
    </citation>
    <scope>NUCLEOTIDE SEQUENCE [LARGE SCALE GENOMIC DNA]</scope>
    <source>
        <strain evidence="1 2">JCM 17370</strain>
    </source>
</reference>
<evidence type="ECO:0000313" key="2">
    <source>
        <dbReference type="Proteomes" id="UP000442533"/>
    </source>
</evidence>
<dbReference type="EMBL" id="WMIF01000031">
    <property type="protein sequence ID" value="MTH36223.1"/>
    <property type="molecule type" value="Genomic_DNA"/>
</dbReference>
<protein>
    <submittedName>
        <fullName evidence="1">Uncharacterized protein</fullName>
    </submittedName>
</protein>
<name>A0A844H925_9RHOB</name>
<dbReference type="AlphaFoldDB" id="A0A844H925"/>
<proteinExistence type="predicted"/>
<dbReference type="Proteomes" id="UP000442533">
    <property type="component" value="Unassembled WGS sequence"/>
</dbReference>
<keyword evidence="2" id="KW-1185">Reference proteome</keyword>
<gene>
    <name evidence="1" type="ORF">GL279_16625</name>
</gene>
<organism evidence="1 2">
    <name type="scientific">Paracoccus limosus</name>
    <dbReference type="NCBI Taxonomy" id="913252"/>
    <lineage>
        <taxon>Bacteria</taxon>
        <taxon>Pseudomonadati</taxon>
        <taxon>Pseudomonadota</taxon>
        <taxon>Alphaproteobacteria</taxon>
        <taxon>Rhodobacterales</taxon>
        <taxon>Paracoccaceae</taxon>
        <taxon>Paracoccus</taxon>
    </lineage>
</organism>
<dbReference type="RefSeq" id="WP_155065741.1">
    <property type="nucleotide sequence ID" value="NZ_WMIF01000031.1"/>
</dbReference>
<accession>A0A844H925</accession>